<proteinExistence type="predicted"/>
<dbReference type="PANTHER" id="PTHR48098">
    <property type="entry name" value="ENTEROCHELIN ESTERASE-RELATED"/>
    <property type="match status" value="1"/>
</dbReference>
<dbReference type="RefSeq" id="WP_126627844.1">
    <property type="nucleotide sequence ID" value="NZ_BIFT01000001.1"/>
</dbReference>
<keyword evidence="3" id="KW-1185">Reference proteome</keyword>
<keyword evidence="1" id="KW-1133">Transmembrane helix</keyword>
<evidence type="ECO:0008006" key="4">
    <source>
        <dbReference type="Google" id="ProtNLM"/>
    </source>
</evidence>
<comment type="caution">
    <text evidence="2">The sequence shown here is derived from an EMBL/GenBank/DDBJ whole genome shotgun (WGS) entry which is preliminary data.</text>
</comment>
<evidence type="ECO:0000313" key="2">
    <source>
        <dbReference type="EMBL" id="GCE27504.1"/>
    </source>
</evidence>
<dbReference type="Gene3D" id="3.40.50.1820">
    <property type="entry name" value="alpha/beta hydrolase"/>
    <property type="match status" value="1"/>
</dbReference>
<feature type="transmembrane region" description="Helical" evidence="1">
    <location>
        <begin position="20"/>
        <end position="38"/>
    </location>
</feature>
<gene>
    <name evidence="2" type="ORF">KDA_29880</name>
</gene>
<feature type="transmembrane region" description="Helical" evidence="1">
    <location>
        <begin position="86"/>
        <end position="104"/>
    </location>
</feature>
<dbReference type="EMBL" id="BIFT01000001">
    <property type="protein sequence ID" value="GCE27504.1"/>
    <property type="molecule type" value="Genomic_DNA"/>
</dbReference>
<evidence type="ECO:0000313" key="3">
    <source>
        <dbReference type="Proteomes" id="UP000287171"/>
    </source>
</evidence>
<protein>
    <recommendedName>
        <fullName evidence="4">Esterase</fullName>
    </recommendedName>
</protein>
<dbReference type="InterPro" id="IPR029058">
    <property type="entry name" value="AB_hydrolase_fold"/>
</dbReference>
<dbReference type="InterPro" id="IPR050583">
    <property type="entry name" value="Mycobacterial_A85_antigen"/>
</dbReference>
<sequence length="505" mass="56026">MKQKQPSFFNRRRNKQLIPLLWFFVSFLVALLSGLLLFQHSIFDGLSAAIITTGLDSMRAQLVSALLLTMLAALLGALFTNRKTGALLGASVVFILCYMSNFIQTELIPVTDAGGHIKPLQTDALIHTSIVMGALAIISAFIGVAVGAAFNEVLIKPPSLVIRNIWQHYVNRRELSDRTTRNMSVAGVFQRWHPERWAALVIMIVLFFLVGQSSDLFILSPDTAIHGAPDIPPIIKGVPSFGHTQVLTMRSTLLGNHPRMFDIYLPPSYNTPVGKNKHYPTIYLLHGSPGKITDWIDGGKAAESADTLIDTGKIPELIMVMPDGNGAPGATSEWGNSGNGKQPMEDYVAKEMVKYIDQHYRTIPDADHRAIGGLSMGGFGAMNIGIHHPDVFNWVIALGGYYQADGSVWGRNPVYRHYNSPLIQIAHQPHVQQLHIFLGDATEDKRFYPGMLTFAKVLHQLHFNYTMVTEHGGHSWKVWADQLYKALSWINWQPVHQAPKAIPKS</sequence>
<accession>A0A402B804</accession>
<keyword evidence="1" id="KW-0812">Transmembrane</keyword>
<feature type="transmembrane region" description="Helical" evidence="1">
    <location>
        <begin position="197"/>
        <end position="219"/>
    </location>
</feature>
<dbReference type="SUPFAM" id="SSF53474">
    <property type="entry name" value="alpha/beta-Hydrolases"/>
    <property type="match status" value="1"/>
</dbReference>
<dbReference type="Proteomes" id="UP000287171">
    <property type="component" value="Unassembled WGS sequence"/>
</dbReference>
<feature type="transmembrane region" description="Helical" evidence="1">
    <location>
        <begin position="124"/>
        <end position="150"/>
    </location>
</feature>
<reference evidence="3" key="1">
    <citation type="submission" date="2018-12" db="EMBL/GenBank/DDBJ databases">
        <title>Tengunoibacter tsumagoiensis gen. nov., sp. nov., Dictyobacter kobayashii sp. nov., D. alpinus sp. nov., and D. joshuensis sp. nov. and description of Dictyobacteraceae fam. nov. within the order Ktedonobacterales isolated from Tengu-no-mugimeshi.</title>
        <authorList>
            <person name="Wang C.M."/>
            <person name="Zheng Y."/>
            <person name="Sakai Y."/>
            <person name="Toyoda A."/>
            <person name="Minakuchi Y."/>
            <person name="Abe K."/>
            <person name="Yokota A."/>
            <person name="Yabe S."/>
        </authorList>
    </citation>
    <scope>NUCLEOTIDE SEQUENCE [LARGE SCALE GENOMIC DNA]</scope>
    <source>
        <strain evidence="3">Uno16</strain>
    </source>
</reference>
<organism evidence="2 3">
    <name type="scientific">Dictyobacter alpinus</name>
    <dbReference type="NCBI Taxonomy" id="2014873"/>
    <lineage>
        <taxon>Bacteria</taxon>
        <taxon>Bacillati</taxon>
        <taxon>Chloroflexota</taxon>
        <taxon>Ktedonobacteria</taxon>
        <taxon>Ktedonobacterales</taxon>
        <taxon>Dictyobacteraceae</taxon>
        <taxon>Dictyobacter</taxon>
    </lineage>
</organism>
<feature type="transmembrane region" description="Helical" evidence="1">
    <location>
        <begin position="58"/>
        <end position="79"/>
    </location>
</feature>
<keyword evidence="1" id="KW-0472">Membrane</keyword>
<dbReference type="Pfam" id="PF00756">
    <property type="entry name" value="Esterase"/>
    <property type="match status" value="1"/>
</dbReference>
<dbReference type="OrthoDB" id="9803578at2"/>
<name>A0A402B804_9CHLR</name>
<dbReference type="AlphaFoldDB" id="A0A402B804"/>
<dbReference type="InterPro" id="IPR000801">
    <property type="entry name" value="Esterase-like"/>
</dbReference>
<evidence type="ECO:0000256" key="1">
    <source>
        <dbReference type="SAM" id="Phobius"/>
    </source>
</evidence>